<dbReference type="OrthoDB" id="6949768at2"/>
<evidence type="ECO:0000313" key="3">
    <source>
        <dbReference type="Proteomes" id="UP000251558"/>
    </source>
</evidence>
<evidence type="ECO:0000256" key="1">
    <source>
        <dbReference type="SAM" id="MobiDB-lite"/>
    </source>
</evidence>
<name>A0A330HKX3_9HYPH</name>
<accession>A0A330HKX3</accession>
<dbReference type="AlphaFoldDB" id="A0A330HKX3"/>
<sequence>MLHELRHIRHQHEGTGADPHANDAKANHEEEFSCDAFATRFLLEGIDAYGVLTGEAVEQVRRKRQLGIHFGLFAVALLAKDKWAASNSHPSVQSRIDAVRALMVPSSDMATAMAHAAFAALRTIWPGAPRSP</sequence>
<reference evidence="2 3" key="1">
    <citation type="submission" date="2018-07" db="EMBL/GenBank/DDBJ databases">
        <title>Diversity of Mesorhizobium strains in Brazil.</title>
        <authorList>
            <person name="Helene L.C.F."/>
            <person name="Dall'Agnol R."/>
            <person name="Delamuta J.R.M."/>
            <person name="Hungria M."/>
        </authorList>
    </citation>
    <scope>NUCLEOTIDE SEQUENCE [LARGE SCALE GENOMIC DNA]</scope>
    <source>
        <strain evidence="2 3">AC99b</strain>
    </source>
</reference>
<feature type="region of interest" description="Disordered" evidence="1">
    <location>
        <begin position="1"/>
        <end position="23"/>
    </location>
</feature>
<dbReference type="Proteomes" id="UP000251558">
    <property type="component" value="Unassembled WGS sequence"/>
</dbReference>
<keyword evidence="3" id="KW-1185">Reference proteome</keyword>
<comment type="caution">
    <text evidence="2">The sequence shown here is derived from an EMBL/GenBank/DDBJ whole genome shotgun (WGS) entry which is preliminary data.</text>
</comment>
<dbReference type="EMBL" id="QMBP01000009">
    <property type="protein sequence ID" value="RAZ89055.1"/>
    <property type="molecule type" value="Genomic_DNA"/>
</dbReference>
<evidence type="ECO:0008006" key="4">
    <source>
        <dbReference type="Google" id="ProtNLM"/>
    </source>
</evidence>
<proteinExistence type="predicted"/>
<organism evidence="2 3">
    <name type="scientific">Mesorhizobium hawassense</name>
    <dbReference type="NCBI Taxonomy" id="1209954"/>
    <lineage>
        <taxon>Bacteria</taxon>
        <taxon>Pseudomonadati</taxon>
        <taxon>Pseudomonadota</taxon>
        <taxon>Alphaproteobacteria</taxon>
        <taxon>Hyphomicrobiales</taxon>
        <taxon>Phyllobacteriaceae</taxon>
        <taxon>Mesorhizobium</taxon>
    </lineage>
</organism>
<gene>
    <name evidence="2" type="ORF">DPM33_18940</name>
</gene>
<evidence type="ECO:0000313" key="2">
    <source>
        <dbReference type="EMBL" id="RAZ89055.1"/>
    </source>
</evidence>
<protein>
    <recommendedName>
        <fullName evidence="4">IrrE N-terminal-like domain-containing protein</fullName>
    </recommendedName>
</protein>